<dbReference type="Proteomes" id="UP001500994">
    <property type="component" value="Unassembled WGS sequence"/>
</dbReference>
<accession>A0ABP6EYT3</accession>
<proteinExistence type="predicted"/>
<comment type="caution">
    <text evidence="1">The sequence shown here is derived from an EMBL/GenBank/DDBJ whole genome shotgun (WGS) entry which is preliminary data.</text>
</comment>
<organism evidence="1 2">
    <name type="scientific">Streptomyces lunalinharesii</name>
    <dbReference type="NCBI Taxonomy" id="333384"/>
    <lineage>
        <taxon>Bacteria</taxon>
        <taxon>Bacillati</taxon>
        <taxon>Actinomycetota</taxon>
        <taxon>Actinomycetes</taxon>
        <taxon>Kitasatosporales</taxon>
        <taxon>Streptomycetaceae</taxon>
        <taxon>Streptomyces</taxon>
    </lineage>
</organism>
<keyword evidence="2" id="KW-1185">Reference proteome</keyword>
<sequence length="220" mass="23892">MIEEGSVHIPIRWFQAKRAADAYLKDVAATEHHSARRAARDVIALTLLLTHLEGYDTDAVRGRPGRLRHRVATGCLWYAWCDTRLATVPLAEASGPDGADLVHAARAWEYVTSASAVLTSRFPGHPDCTLLAAWEAGLRVARGALDTLLLAEPDCAALIGRAIRLGDEYLVDGGTGRLIEVIWHPEHLLGHAPSAPLAYRIATADGKSRILPDDSLRELS</sequence>
<protein>
    <submittedName>
        <fullName evidence="1">Uncharacterized protein</fullName>
    </submittedName>
</protein>
<name>A0ABP6EYT3_9ACTN</name>
<dbReference type="RefSeq" id="WP_344581849.1">
    <property type="nucleotide sequence ID" value="NZ_BAAARK010000025.1"/>
</dbReference>
<evidence type="ECO:0000313" key="2">
    <source>
        <dbReference type="Proteomes" id="UP001500994"/>
    </source>
</evidence>
<evidence type="ECO:0000313" key="1">
    <source>
        <dbReference type="EMBL" id="GAA2679913.1"/>
    </source>
</evidence>
<dbReference type="EMBL" id="BAAARK010000025">
    <property type="protein sequence ID" value="GAA2679913.1"/>
    <property type="molecule type" value="Genomic_DNA"/>
</dbReference>
<reference evidence="2" key="1">
    <citation type="journal article" date="2019" name="Int. J. Syst. Evol. Microbiol.">
        <title>The Global Catalogue of Microorganisms (GCM) 10K type strain sequencing project: providing services to taxonomists for standard genome sequencing and annotation.</title>
        <authorList>
            <consortium name="The Broad Institute Genomics Platform"/>
            <consortium name="The Broad Institute Genome Sequencing Center for Infectious Disease"/>
            <person name="Wu L."/>
            <person name="Ma J."/>
        </authorList>
    </citation>
    <scope>NUCLEOTIDE SEQUENCE [LARGE SCALE GENOMIC DNA]</scope>
    <source>
        <strain evidence="2">JCM 16374</strain>
    </source>
</reference>
<gene>
    <name evidence="1" type="ORF">GCM10009864_60290</name>
</gene>